<proteinExistence type="predicted"/>
<protein>
    <submittedName>
        <fullName evidence="1">Uncharacterized protein</fullName>
    </submittedName>
</protein>
<evidence type="ECO:0000313" key="1">
    <source>
        <dbReference type="EMBL" id="RSL79516.1"/>
    </source>
</evidence>
<dbReference type="EMBL" id="NKCL01000172">
    <property type="protein sequence ID" value="RSL79516.1"/>
    <property type="molecule type" value="Genomic_DNA"/>
</dbReference>
<dbReference type="Proteomes" id="UP000287972">
    <property type="component" value="Unassembled WGS sequence"/>
</dbReference>
<reference evidence="1 2" key="1">
    <citation type="submission" date="2017-06" db="EMBL/GenBank/DDBJ databases">
        <title>Comparative genomic analysis of Ambrosia Fusariam Clade fungi.</title>
        <authorList>
            <person name="Stajich J.E."/>
            <person name="Carrillo J."/>
            <person name="Kijimoto T."/>
            <person name="Eskalen A."/>
            <person name="O'Donnell K."/>
            <person name="Kasson M."/>
        </authorList>
    </citation>
    <scope>NUCLEOTIDE SEQUENCE [LARGE SCALE GENOMIC DNA]</scope>
    <source>
        <strain evidence="1 2">NRRL62606</strain>
    </source>
</reference>
<gene>
    <name evidence="1" type="ORF">CEP51_007288</name>
</gene>
<sequence>MDRSALYDPNRTTNAPAQLLAQLTRPRSFIKMPPSLPHSPGRDARWRAEMRQRLAWLRDLGVMGKVHIDVLPDGLPGFYGMPEETFDNSAPWVSGPKLVRRALKDPRNHPLMGGPIIILKEIDPDTHVAWKKALDRLEALCVPNTTATASDVSNILFEARRSYLTDWNQLIYFLAMGTKDCRYVLNQDEPVMPWLFQCMARMFGVQTPSEPDENWWVTAREQVELESNEKSFSLTDLAWLRLLEANRHFETGGFDEKAKIGAKQVVEFVDEFFELDKNRPICQLVHDCVFEDDP</sequence>
<keyword evidence="2" id="KW-1185">Reference proteome</keyword>
<organism evidence="1 2">
    <name type="scientific">Fusarium floridanum</name>
    <dbReference type="NCBI Taxonomy" id="1325733"/>
    <lineage>
        <taxon>Eukaryota</taxon>
        <taxon>Fungi</taxon>
        <taxon>Dikarya</taxon>
        <taxon>Ascomycota</taxon>
        <taxon>Pezizomycotina</taxon>
        <taxon>Sordariomycetes</taxon>
        <taxon>Hypocreomycetidae</taxon>
        <taxon>Hypocreales</taxon>
        <taxon>Nectriaceae</taxon>
        <taxon>Fusarium</taxon>
        <taxon>Fusarium solani species complex</taxon>
    </lineage>
</organism>
<dbReference type="AlphaFoldDB" id="A0A428RPM4"/>
<accession>A0A428RPM4</accession>
<comment type="caution">
    <text evidence="1">The sequence shown here is derived from an EMBL/GenBank/DDBJ whole genome shotgun (WGS) entry which is preliminary data.</text>
</comment>
<evidence type="ECO:0000313" key="2">
    <source>
        <dbReference type="Proteomes" id="UP000287972"/>
    </source>
</evidence>
<name>A0A428RPM4_9HYPO</name>